<dbReference type="KEGG" id="dru:Desru_2748"/>
<proteinExistence type="predicted"/>
<evidence type="ECO:0000313" key="2">
    <source>
        <dbReference type="Proteomes" id="UP000009234"/>
    </source>
</evidence>
<dbReference type="InterPro" id="IPR035901">
    <property type="entry name" value="GIY-YIG_endonuc_sf"/>
</dbReference>
<dbReference type="HOGENOM" id="CLU_146070_0_0_9"/>
<protein>
    <recommendedName>
        <fullName evidence="3">LuxR family transcriptional regulator</fullName>
    </recommendedName>
</protein>
<dbReference type="STRING" id="696281.Desru_2748"/>
<dbReference type="Proteomes" id="UP000009234">
    <property type="component" value="Chromosome"/>
</dbReference>
<sequence length="123" mass="14829">MDHKKELKQIYKENKTPAGVFQIKNMQNEKVFLKSCLDFNIMNGQRFQLEHNCHQNKLLQQEWNTFGPDSFVFEVLEVLKQKEEGYFNAKDALKKLEEKWLDQLQPFDPRGYHQLKERKKTQP</sequence>
<keyword evidence="2" id="KW-1185">Reference proteome</keyword>
<accession>F6DRD6</accession>
<evidence type="ECO:0000313" key="1">
    <source>
        <dbReference type="EMBL" id="AEG60971.1"/>
    </source>
</evidence>
<name>F6DRD6_DESRL</name>
<evidence type="ECO:0008006" key="3">
    <source>
        <dbReference type="Google" id="ProtNLM"/>
    </source>
</evidence>
<dbReference type="EMBL" id="CP002780">
    <property type="protein sequence ID" value="AEG60971.1"/>
    <property type="molecule type" value="Genomic_DNA"/>
</dbReference>
<gene>
    <name evidence="1" type="ordered locus">Desru_2748</name>
</gene>
<reference evidence="1 2" key="2">
    <citation type="journal article" date="2012" name="Stand. Genomic Sci.">
        <title>Complete genome sequence of the sulfate-reducing firmicute Desulfotomaculum ruminis type strain (DL(T)).</title>
        <authorList>
            <person name="Spring S."/>
            <person name="Visser M."/>
            <person name="Lu M."/>
            <person name="Copeland A."/>
            <person name="Lapidus A."/>
            <person name="Lucas S."/>
            <person name="Cheng J.F."/>
            <person name="Han C."/>
            <person name="Tapia R."/>
            <person name="Goodwin L.A."/>
            <person name="Pitluck S."/>
            <person name="Ivanova N."/>
            <person name="Land M."/>
            <person name="Hauser L."/>
            <person name="Larimer F."/>
            <person name="Rohde M."/>
            <person name="Goker M."/>
            <person name="Detter J.C."/>
            <person name="Kyrpides N.C."/>
            <person name="Woyke T."/>
            <person name="Schaap P.J."/>
            <person name="Plugge C.M."/>
            <person name="Muyzer G."/>
            <person name="Kuever J."/>
            <person name="Pereira I.A."/>
            <person name="Parshina S.N."/>
            <person name="Bernier-Latmani R."/>
            <person name="Stams A.J."/>
            <person name="Klenk H.P."/>
        </authorList>
    </citation>
    <scope>NUCLEOTIDE SEQUENCE [LARGE SCALE GENOMIC DNA]</scope>
    <source>
        <strain evidence="2">ATCC 23193 / DSM 2154 / NCIB 8452 / DL</strain>
    </source>
</reference>
<dbReference type="eggNOG" id="COG3860">
    <property type="taxonomic scope" value="Bacteria"/>
</dbReference>
<reference evidence="2" key="1">
    <citation type="submission" date="2011-05" db="EMBL/GenBank/DDBJ databases">
        <title>Complete sequence of Desulfotomaculum ruminis DSM 2154.</title>
        <authorList>
            <person name="Lucas S."/>
            <person name="Copeland A."/>
            <person name="Lapidus A."/>
            <person name="Cheng J.-F."/>
            <person name="Goodwin L."/>
            <person name="Pitluck S."/>
            <person name="Lu M."/>
            <person name="Detter J.C."/>
            <person name="Han C."/>
            <person name="Tapia R."/>
            <person name="Land M."/>
            <person name="Hauser L."/>
            <person name="Kyrpides N."/>
            <person name="Ivanova N."/>
            <person name="Mikhailova N."/>
            <person name="Pagani I."/>
            <person name="Stams A.J.M."/>
            <person name="Plugge C.M."/>
            <person name="Muyzer G."/>
            <person name="Kuever J."/>
            <person name="Parshina S.N."/>
            <person name="Ivanova A.E."/>
            <person name="Nazina T.N."/>
            <person name="Brambilla E."/>
            <person name="Spring S."/>
            <person name="Klenk H.-P."/>
            <person name="Woyke T."/>
        </authorList>
    </citation>
    <scope>NUCLEOTIDE SEQUENCE [LARGE SCALE GENOMIC DNA]</scope>
    <source>
        <strain evidence="2">ATCC 23193 / DSM 2154 / NCIB 8452 / DL</strain>
    </source>
</reference>
<dbReference type="RefSeq" id="WP_013842725.1">
    <property type="nucleotide sequence ID" value="NC_015589.1"/>
</dbReference>
<dbReference type="CDD" id="cd10451">
    <property type="entry name" value="GIY-YIG_LuxR_like"/>
    <property type="match status" value="1"/>
</dbReference>
<organism evidence="1 2">
    <name type="scientific">Desulforamulus ruminis (strain ATCC 23193 / DSM 2154 / NCIMB 8452 / DL)</name>
    <name type="common">Desulfotomaculum ruminis</name>
    <dbReference type="NCBI Taxonomy" id="696281"/>
    <lineage>
        <taxon>Bacteria</taxon>
        <taxon>Bacillati</taxon>
        <taxon>Bacillota</taxon>
        <taxon>Clostridia</taxon>
        <taxon>Eubacteriales</taxon>
        <taxon>Peptococcaceae</taxon>
        <taxon>Desulforamulus</taxon>
    </lineage>
</organism>
<dbReference type="OrthoDB" id="9789954at2"/>
<dbReference type="AlphaFoldDB" id="F6DRD6"/>
<dbReference type="Gene3D" id="3.40.1440.10">
    <property type="entry name" value="GIY-YIG endonuclease"/>
    <property type="match status" value="1"/>
</dbReference>